<keyword evidence="2" id="KW-1185">Reference proteome</keyword>
<proteinExistence type="predicted"/>
<dbReference type="Proteomes" id="UP000184041">
    <property type="component" value="Unassembled WGS sequence"/>
</dbReference>
<evidence type="ECO:0000313" key="2">
    <source>
        <dbReference type="Proteomes" id="UP000184041"/>
    </source>
</evidence>
<dbReference type="AlphaFoldDB" id="A0A1M4ZEY5"/>
<organism evidence="1 2">
    <name type="scientific">Fodinibius roseus</name>
    <dbReference type="NCBI Taxonomy" id="1194090"/>
    <lineage>
        <taxon>Bacteria</taxon>
        <taxon>Pseudomonadati</taxon>
        <taxon>Balneolota</taxon>
        <taxon>Balneolia</taxon>
        <taxon>Balneolales</taxon>
        <taxon>Balneolaceae</taxon>
        <taxon>Fodinibius</taxon>
    </lineage>
</organism>
<evidence type="ECO:0000313" key="1">
    <source>
        <dbReference type="EMBL" id="SHF16603.1"/>
    </source>
</evidence>
<reference evidence="1 2" key="1">
    <citation type="submission" date="2016-11" db="EMBL/GenBank/DDBJ databases">
        <authorList>
            <person name="Jaros S."/>
            <person name="Januszkiewicz K."/>
            <person name="Wedrychowicz H."/>
        </authorList>
    </citation>
    <scope>NUCLEOTIDE SEQUENCE [LARGE SCALE GENOMIC DNA]</scope>
    <source>
        <strain evidence="1 2">DSM 21986</strain>
    </source>
</reference>
<gene>
    <name evidence="1" type="ORF">SAMN05443144_10613</name>
</gene>
<dbReference type="EMBL" id="FQUS01000006">
    <property type="protein sequence ID" value="SHF16603.1"/>
    <property type="molecule type" value="Genomic_DNA"/>
</dbReference>
<accession>A0A1M4ZEY5</accession>
<name>A0A1M4ZEY5_9BACT</name>
<dbReference type="STRING" id="1194090.SAMN05443144_10613"/>
<protein>
    <submittedName>
        <fullName evidence="1">Uncharacterized protein</fullName>
    </submittedName>
</protein>
<sequence length="89" mass="10440">MTSTESRTAIFAPADPVPRLHILNKIRRNRDHWICRIRTTLSASEPRIRCFSPLCPRVVQDNPSDKRPFWVQFILKVTGNIRQYIHKTA</sequence>